<dbReference type="AlphaFoldDB" id="A0AAV7IR85"/>
<feature type="region of interest" description="Disordered" evidence="1">
    <location>
        <begin position="724"/>
        <end position="797"/>
    </location>
</feature>
<dbReference type="EMBL" id="JAHXZJ010000747">
    <property type="protein sequence ID" value="KAH0557955.1"/>
    <property type="molecule type" value="Genomic_DNA"/>
</dbReference>
<feature type="compositionally biased region" description="Basic and acidic residues" evidence="1">
    <location>
        <begin position="381"/>
        <end position="398"/>
    </location>
</feature>
<evidence type="ECO:0000256" key="1">
    <source>
        <dbReference type="SAM" id="MobiDB-lite"/>
    </source>
</evidence>
<name>A0AAV7IR85_COTGL</name>
<gene>
    <name evidence="3" type="ORF">KQX54_013243</name>
</gene>
<proteinExistence type="predicted"/>
<reference evidence="3 4" key="1">
    <citation type="journal article" date="2021" name="J. Hered.">
        <title>A chromosome-level genome assembly of the parasitoid wasp, Cotesia glomerata (Hymenoptera: Braconidae).</title>
        <authorList>
            <person name="Pinto B.J."/>
            <person name="Weis J.J."/>
            <person name="Gamble T."/>
            <person name="Ode P.J."/>
            <person name="Paul R."/>
            <person name="Zaspel J.M."/>
        </authorList>
    </citation>
    <scope>NUCLEOTIDE SEQUENCE [LARGE SCALE GENOMIC DNA]</scope>
    <source>
        <strain evidence="3">CgM1</strain>
    </source>
</reference>
<feature type="region of interest" description="Disordered" evidence="1">
    <location>
        <begin position="241"/>
        <end position="485"/>
    </location>
</feature>
<feature type="compositionally biased region" description="Polar residues" evidence="1">
    <location>
        <begin position="1032"/>
        <end position="1056"/>
    </location>
</feature>
<organism evidence="3 4">
    <name type="scientific">Cotesia glomerata</name>
    <name type="common">Lepidopteran parasitic wasp</name>
    <name type="synonym">Apanteles glomeratus</name>
    <dbReference type="NCBI Taxonomy" id="32391"/>
    <lineage>
        <taxon>Eukaryota</taxon>
        <taxon>Metazoa</taxon>
        <taxon>Ecdysozoa</taxon>
        <taxon>Arthropoda</taxon>
        <taxon>Hexapoda</taxon>
        <taxon>Insecta</taxon>
        <taxon>Pterygota</taxon>
        <taxon>Neoptera</taxon>
        <taxon>Endopterygota</taxon>
        <taxon>Hymenoptera</taxon>
        <taxon>Apocrita</taxon>
        <taxon>Ichneumonoidea</taxon>
        <taxon>Braconidae</taxon>
        <taxon>Microgastrinae</taxon>
        <taxon>Cotesia</taxon>
    </lineage>
</organism>
<feature type="region of interest" description="Disordered" evidence="1">
    <location>
        <begin position="648"/>
        <end position="669"/>
    </location>
</feature>
<feature type="region of interest" description="Disordered" evidence="1">
    <location>
        <begin position="1028"/>
        <end position="1056"/>
    </location>
</feature>
<keyword evidence="4" id="KW-1185">Reference proteome</keyword>
<feature type="compositionally biased region" description="Basic and acidic residues" evidence="1">
    <location>
        <begin position="288"/>
        <end position="304"/>
    </location>
</feature>
<dbReference type="PANTHER" id="PTHR31095:SF3">
    <property type="entry name" value="RIKEN CDNA 9930021J03 GENE"/>
    <property type="match status" value="1"/>
</dbReference>
<feature type="compositionally biased region" description="Basic and acidic residues" evidence="1">
    <location>
        <begin position="658"/>
        <end position="668"/>
    </location>
</feature>
<feature type="compositionally biased region" description="Basic and acidic residues" evidence="1">
    <location>
        <begin position="320"/>
        <end position="374"/>
    </location>
</feature>
<feature type="region of interest" description="Disordered" evidence="1">
    <location>
        <begin position="1"/>
        <end position="22"/>
    </location>
</feature>
<evidence type="ECO:0000313" key="4">
    <source>
        <dbReference type="Proteomes" id="UP000826195"/>
    </source>
</evidence>
<comment type="caution">
    <text evidence="3">The sequence shown here is derived from an EMBL/GenBank/DDBJ whole genome shotgun (WGS) entry which is preliminary data.</text>
</comment>
<feature type="domain" description="Uncharacterized bromodomain-containing protein 10 helical" evidence="2">
    <location>
        <begin position="35"/>
        <end position="178"/>
    </location>
</feature>
<evidence type="ECO:0000259" key="2">
    <source>
        <dbReference type="Pfam" id="PF23450"/>
    </source>
</evidence>
<dbReference type="InterPro" id="IPR040214">
    <property type="entry name" value="BRD10"/>
</dbReference>
<feature type="compositionally biased region" description="Polar residues" evidence="1">
    <location>
        <begin position="400"/>
        <end position="416"/>
    </location>
</feature>
<dbReference type="Proteomes" id="UP000826195">
    <property type="component" value="Unassembled WGS sequence"/>
</dbReference>
<feature type="compositionally biased region" description="Polar residues" evidence="1">
    <location>
        <begin position="275"/>
        <end position="287"/>
    </location>
</feature>
<feature type="compositionally biased region" description="Basic residues" evidence="1">
    <location>
        <begin position="741"/>
        <end position="757"/>
    </location>
</feature>
<dbReference type="Pfam" id="PF23450">
    <property type="entry name" value="KIAA2026_hel"/>
    <property type="match status" value="1"/>
</dbReference>
<feature type="compositionally biased region" description="Polar residues" evidence="1">
    <location>
        <begin position="425"/>
        <end position="438"/>
    </location>
</feature>
<sequence>MSEDKPTLEEKKDEESDPTEELLDRLPESVTTMWEIPQIYEFLCLAKSSLHIQHLSMYEMERMLLIPRASKQLAIIMTSLLSPSLPRSKLKKVPLMPYEFWTNYLLAHKVSQWYKVYQSKEYDSVKVFDTIGVEPEFWEIFPEVASMGVRDFEDFTLRQRVWLLKTVCDTLTHSRKSLQEEVSNRYLNGESEKLLGRDRYGTRYIYFPIFLDNDLRIYKHCMNNKVFLNAVPVKAKLKLQNTRVRKKRRDRRRTNRWRNGFLPKRRSGGGKKNSSEFSISENNTNNNIKEDKYGLKEDDSKAIESLESEILKEEEEEEKEKECESKEEKKEEDKECEGKEEKKEDDKEEKEKDSQVKVEENEVVPKIDEKRPENDEYNECTVRDDVSSSSKTDDEKINEMLSSTVNITKENNCSGSKSDDEKLIETQTQVVSDNQVDNEVTENIDADLKDQREEIGERNDDDDDDDDNDKKESNEEMDDSKLMEDNLCHDGIDDENKMEITEGCKRDMENFNNILTDLKGSKFQLVADSIDSLRNLIADLYALNSVKSTQPVRCEMLLISKLQALLDTLKSKESMLKESADKSRAKLLSEQKNFIEGLPELDDSLIGTRNSNSWVLGSQGCPLLSYSDTILQRLFQEDDSEREKMKIKEEIDNDESDHDSKEEPETRRVLRARGVSSYIEPFSSDSESASSSYEDWVGFESVDPATGIHSAPAPLPVPAKARLTTDQSDATDSDKDWILPSRRKRKRKGSSPSKRLRSQSNKSQTTKADFKEPEMTPEPVVDPVPDPVSTTPDPDPIISNNGLLNSIKIESVHSVLDIKDEGPIMDSQPEPVSAGMHQNYVLVNAGNGPVNYVVMPPENPSIVPQSPMISVIPQVPMHSGYYMHNPPGYLIPNQPMSNHMHSYGEPSNLQMNNHQHMIIQQNPNYIPPHNNYMPYHQMRAPMYSNRYQGPIMNQPGMNQRGINQPVINQPRVNQPGMERPLPRVVQNRPITLPPRPRHPDGAVIRSTVPFRPTYRPVAAPTLRARLTAPRHPNQQQNVRHIQPRPNLQKSNQPKAKTTSLIVLSDSDDEIEMIITEKAGSTNATTPQKQGPKNTVQKKVINRTGNIDSNSGSAPKANTATKSGLTPQIIERMNQGGISITPVKPKSPAKTSPISATQLVVVVNETGSHYALALPNGSKLILTPEQVAQIRASNGGKLIL</sequence>
<evidence type="ECO:0000313" key="3">
    <source>
        <dbReference type="EMBL" id="KAH0557955.1"/>
    </source>
</evidence>
<feature type="compositionally biased region" description="Basic and acidic residues" evidence="1">
    <location>
        <begin position="468"/>
        <end position="485"/>
    </location>
</feature>
<feature type="compositionally biased region" description="Basic and acidic residues" evidence="1">
    <location>
        <begin position="1"/>
        <end position="14"/>
    </location>
</feature>
<feature type="compositionally biased region" description="Basic and acidic residues" evidence="1">
    <location>
        <begin position="446"/>
        <end position="458"/>
    </location>
</feature>
<dbReference type="InterPro" id="IPR056522">
    <property type="entry name" value="KIAA2026_hel"/>
</dbReference>
<dbReference type="PANTHER" id="PTHR31095">
    <property type="entry name" value="RIKEN CDNA 9930021J03 GENE"/>
    <property type="match status" value="1"/>
</dbReference>
<feature type="compositionally biased region" description="Basic residues" evidence="1">
    <location>
        <begin position="243"/>
        <end position="256"/>
    </location>
</feature>
<protein>
    <recommendedName>
        <fullName evidence="2">Uncharacterized bromodomain-containing protein 10 helical domain-containing protein</fullName>
    </recommendedName>
</protein>
<accession>A0AAV7IR85</accession>